<keyword evidence="1" id="KW-1185">Reference proteome</keyword>
<dbReference type="WBParaSite" id="Minc3s10048g43745">
    <property type="protein sequence ID" value="Minc3s10048g43745"/>
    <property type="gene ID" value="Minc3s10048g43745"/>
</dbReference>
<proteinExistence type="predicted"/>
<reference evidence="2" key="1">
    <citation type="submission" date="2022-11" db="UniProtKB">
        <authorList>
            <consortium name="WormBaseParasite"/>
        </authorList>
    </citation>
    <scope>IDENTIFICATION</scope>
</reference>
<protein>
    <submittedName>
        <fullName evidence="2">Uncharacterized protein</fullName>
    </submittedName>
</protein>
<dbReference type="Proteomes" id="UP000887563">
    <property type="component" value="Unplaced"/>
</dbReference>
<name>A0A914NUI3_MELIC</name>
<evidence type="ECO:0000313" key="2">
    <source>
        <dbReference type="WBParaSite" id="Minc3s10048g43745"/>
    </source>
</evidence>
<evidence type="ECO:0000313" key="1">
    <source>
        <dbReference type="Proteomes" id="UP000887563"/>
    </source>
</evidence>
<organism evidence="1 2">
    <name type="scientific">Meloidogyne incognita</name>
    <name type="common">Southern root-knot nematode worm</name>
    <name type="synonym">Oxyuris incognita</name>
    <dbReference type="NCBI Taxonomy" id="6306"/>
    <lineage>
        <taxon>Eukaryota</taxon>
        <taxon>Metazoa</taxon>
        <taxon>Ecdysozoa</taxon>
        <taxon>Nematoda</taxon>
        <taxon>Chromadorea</taxon>
        <taxon>Rhabditida</taxon>
        <taxon>Tylenchina</taxon>
        <taxon>Tylenchomorpha</taxon>
        <taxon>Tylenchoidea</taxon>
        <taxon>Meloidogynidae</taxon>
        <taxon>Meloidogyninae</taxon>
        <taxon>Meloidogyne</taxon>
        <taxon>Meloidogyne incognita group</taxon>
    </lineage>
</organism>
<accession>A0A914NUI3</accession>
<sequence length="297" mass="33423">MSDKNSSTFRASIPSLFESTILDQSPVSIFFKIYLCLTKTLQLFEPVFLPFLKVPFSIRVRFADAHEQLLTATTTGDHKLKLEGGISKKYQKSPFELVNNNNVGDKTLTMPEVKTDDYSERPLSLTKKSSKQIIPEEIGNEEITENEGNLNRILNIRSIRDSRPNRTDCPTFRANVPSLLFESTIHDQSLNEEDEQNYASEAVSTPTTLPNKCPTFRANISSSLFESTINTCTDTSTPFQKNCPTFRANIPSLLFESTILDQSLNEEASKSTTLPNKCPTFRASIPSFFESTIYQDS</sequence>
<dbReference type="AlphaFoldDB" id="A0A914NUI3"/>